<evidence type="ECO:0008006" key="4">
    <source>
        <dbReference type="Google" id="ProtNLM"/>
    </source>
</evidence>
<dbReference type="PROSITE" id="PS50005">
    <property type="entry name" value="TPR"/>
    <property type="match status" value="2"/>
</dbReference>
<name>A0A2A4GDB1_9FLAO</name>
<dbReference type="Proteomes" id="UP000219559">
    <property type="component" value="Unassembled WGS sequence"/>
</dbReference>
<reference evidence="2 3" key="1">
    <citation type="submission" date="2017-04" db="EMBL/GenBank/DDBJ databases">
        <title>A new member of the family Flavobacteriaceae isolated from ascidians.</title>
        <authorList>
            <person name="Chen L."/>
        </authorList>
    </citation>
    <scope>NUCLEOTIDE SEQUENCE [LARGE SCALE GENOMIC DNA]</scope>
    <source>
        <strain evidence="2 3">HQA918</strain>
    </source>
</reference>
<keyword evidence="3" id="KW-1185">Reference proteome</keyword>
<dbReference type="PROSITE" id="PS51257">
    <property type="entry name" value="PROKAR_LIPOPROTEIN"/>
    <property type="match status" value="1"/>
</dbReference>
<dbReference type="SMART" id="SM00028">
    <property type="entry name" value="TPR"/>
    <property type="match status" value="2"/>
</dbReference>
<dbReference type="RefSeq" id="WP_097441965.1">
    <property type="nucleotide sequence ID" value="NZ_NBWU01000001.1"/>
</dbReference>
<feature type="repeat" description="TPR" evidence="1">
    <location>
        <begin position="73"/>
        <end position="106"/>
    </location>
</feature>
<dbReference type="Gene3D" id="1.25.40.10">
    <property type="entry name" value="Tetratricopeptide repeat domain"/>
    <property type="match status" value="1"/>
</dbReference>
<evidence type="ECO:0000256" key="1">
    <source>
        <dbReference type="PROSITE-ProRule" id="PRU00339"/>
    </source>
</evidence>
<evidence type="ECO:0000313" key="3">
    <source>
        <dbReference type="Proteomes" id="UP000219559"/>
    </source>
</evidence>
<sequence>MKKSILVLLALAAMASCKSKKVVPEPLPKIKALQGSSLLGLPLVSPDLDKVEDSTKILNYRQAEARYEKDPSADNLIWLGRRMGYLGDYAKAITLFSKGVAEFPDDARFYRHRGHRYITLRQYDYALADFDKGITLIQGTDDVIEPDGIPNDANIPVSSLHTNLYYHKGVAHYLKNEMQAAEKAFSHGLAISTNDDMRVAYINWLYLIKKRLDKNEAAKEILFSINTDQEIIENTAYHKNLLFFKGVLTQKQLNPEKANAATKYAYANALYFQGDITKSKAALKQIVAQDHWTAFAYMAAEADLSRMLD</sequence>
<protein>
    <recommendedName>
        <fullName evidence="4">Tetratricopeptide repeat protein</fullName>
    </recommendedName>
</protein>
<evidence type="ECO:0000313" key="2">
    <source>
        <dbReference type="EMBL" id="PCE66443.1"/>
    </source>
</evidence>
<dbReference type="InterPro" id="IPR019734">
    <property type="entry name" value="TPR_rpt"/>
</dbReference>
<organism evidence="2 3">
    <name type="scientific">Sediminicola luteus</name>
    <dbReference type="NCBI Taxonomy" id="319238"/>
    <lineage>
        <taxon>Bacteria</taxon>
        <taxon>Pseudomonadati</taxon>
        <taxon>Bacteroidota</taxon>
        <taxon>Flavobacteriia</taxon>
        <taxon>Flavobacteriales</taxon>
        <taxon>Flavobacteriaceae</taxon>
        <taxon>Sediminicola</taxon>
    </lineage>
</organism>
<dbReference type="InterPro" id="IPR011990">
    <property type="entry name" value="TPR-like_helical_dom_sf"/>
</dbReference>
<proteinExistence type="predicted"/>
<dbReference type="OrthoDB" id="955869at2"/>
<feature type="repeat" description="TPR" evidence="1">
    <location>
        <begin position="107"/>
        <end position="140"/>
    </location>
</feature>
<accession>A0A2A4GDB1</accession>
<dbReference type="AlphaFoldDB" id="A0A2A4GDB1"/>
<comment type="caution">
    <text evidence="2">The sequence shown here is derived from an EMBL/GenBank/DDBJ whole genome shotgun (WGS) entry which is preliminary data.</text>
</comment>
<dbReference type="SUPFAM" id="SSF48452">
    <property type="entry name" value="TPR-like"/>
    <property type="match status" value="1"/>
</dbReference>
<keyword evidence="1" id="KW-0802">TPR repeat</keyword>
<gene>
    <name evidence="2" type="ORF">B7P33_03875</name>
</gene>
<dbReference type="EMBL" id="NBWU01000001">
    <property type="protein sequence ID" value="PCE66443.1"/>
    <property type="molecule type" value="Genomic_DNA"/>
</dbReference>